<evidence type="ECO:0000313" key="6">
    <source>
        <dbReference type="EMBL" id="ALF56348.1"/>
    </source>
</evidence>
<protein>
    <recommendedName>
        <fullName evidence="2">Protein PatA</fullName>
    </recommendedName>
</protein>
<evidence type="ECO:0000256" key="2">
    <source>
        <dbReference type="PIRNR" id="PIRNR005897"/>
    </source>
</evidence>
<evidence type="ECO:0000259" key="5">
    <source>
        <dbReference type="PROSITE" id="PS50110"/>
    </source>
</evidence>
<keyword evidence="2" id="KW-0364">Heterocyst</keyword>
<dbReference type="EMBL" id="CP012036">
    <property type="protein sequence ID" value="ALF56348.1"/>
    <property type="molecule type" value="Genomic_DNA"/>
</dbReference>
<organism evidence="6 7">
    <name type="scientific">Nostoc piscinale CENA21</name>
    <dbReference type="NCBI Taxonomy" id="224013"/>
    <lineage>
        <taxon>Bacteria</taxon>
        <taxon>Bacillati</taxon>
        <taxon>Cyanobacteriota</taxon>
        <taxon>Cyanophyceae</taxon>
        <taxon>Nostocales</taxon>
        <taxon>Nostocaceae</taxon>
        <taxon>Nostoc</taxon>
    </lineage>
</organism>
<dbReference type="InterPro" id="IPR024186">
    <property type="entry name" value="Sig_transdc_resp-reg_PatA"/>
</dbReference>
<keyword evidence="7" id="KW-1185">Reference proteome</keyword>
<dbReference type="InterPro" id="IPR011006">
    <property type="entry name" value="CheY-like_superfamily"/>
</dbReference>
<evidence type="ECO:0000313" key="7">
    <source>
        <dbReference type="Proteomes" id="UP000062645"/>
    </source>
</evidence>
<dbReference type="GO" id="GO:0030428">
    <property type="term" value="C:cell septum"/>
    <property type="evidence" value="ECO:0007669"/>
    <property type="project" value="UniProtKB-SubCell"/>
</dbReference>
<dbReference type="Pfam" id="PF00072">
    <property type="entry name" value="Response_reg"/>
    <property type="match status" value="1"/>
</dbReference>
<dbReference type="PATRIC" id="fig|224013.5.peg.2691"/>
<dbReference type="KEGG" id="npz:ACX27_11135"/>
<dbReference type="InterPro" id="IPR050595">
    <property type="entry name" value="Bact_response_regulator"/>
</dbReference>
<dbReference type="RefSeq" id="WP_062298288.1">
    <property type="nucleotide sequence ID" value="NZ_CP012036.1"/>
</dbReference>
<comment type="function">
    <text evidence="2">Controls heterocyst pattern formation.</text>
</comment>
<proteinExistence type="evidence at transcript level"/>
<keyword evidence="2" id="KW-0902">Two-component regulatory system</keyword>
<dbReference type="Gene3D" id="3.40.50.2300">
    <property type="match status" value="1"/>
</dbReference>
<dbReference type="Pfam" id="PF14332">
    <property type="entry name" value="DUF4388"/>
    <property type="match status" value="1"/>
</dbReference>
<feature type="region of interest" description="Disordered" evidence="4">
    <location>
        <begin position="388"/>
        <end position="407"/>
    </location>
</feature>
<dbReference type="PANTHER" id="PTHR44591">
    <property type="entry name" value="STRESS RESPONSE REGULATOR PROTEIN 1"/>
    <property type="match status" value="1"/>
</dbReference>
<reference evidence="6 7" key="2">
    <citation type="journal article" date="2016" name="Genome Announc.">
        <title>Draft Genome Sequence of the N2-Fixing Cyanobacterium Nostoc piscinale CENA21, Isolated from the Brazilian Amazon Floodplain.</title>
        <authorList>
            <person name="Leao T."/>
            <person name="Guimaraes P.I."/>
            <person name="de Melo A.G."/>
            <person name="Ramos R.T."/>
            <person name="Leao P.N."/>
            <person name="Silva A."/>
            <person name="Fiore M.F."/>
            <person name="Schneider M.P."/>
        </authorList>
    </citation>
    <scope>NUCLEOTIDE SEQUENCE [LARGE SCALE GENOMIC DNA]</scope>
    <source>
        <strain evidence="6 7">CENA21</strain>
    </source>
</reference>
<keyword evidence="1 3" id="KW-0597">Phosphoprotein</keyword>
<feature type="modified residue" description="4-aspartylphosphate" evidence="3">
    <location>
        <position position="315"/>
    </location>
</feature>
<dbReference type="Proteomes" id="UP000062645">
    <property type="component" value="Chromosome"/>
</dbReference>
<feature type="domain" description="Response regulatory" evidence="5">
    <location>
        <begin position="266"/>
        <end position="382"/>
    </location>
</feature>
<reference evidence="7" key="1">
    <citation type="submission" date="2015-07" db="EMBL/GenBank/DDBJ databases">
        <title>Genome Of Nitrogen-Fixing Cyanobacterium Nostoc piscinale CENA21 From Solimoes/Amazon River Floodplain Sediments And Comparative Genomics To Uncover Biosynthetic Natural Products Potential.</title>
        <authorList>
            <person name="Leao T.F."/>
            <person name="Leao P.N."/>
            <person name="Guimaraes P.I."/>
            <person name="de Melo A.G.C."/>
            <person name="Ramos R.T.J."/>
            <person name="Silva A."/>
            <person name="Fiore M.F."/>
            <person name="Schneider M.P.C."/>
        </authorList>
    </citation>
    <scope>NUCLEOTIDE SEQUENCE [LARGE SCALE GENOMIC DNA]</scope>
    <source>
        <strain evidence="7">CENA21</strain>
    </source>
</reference>
<dbReference type="GO" id="GO:0000160">
    <property type="term" value="P:phosphorelay signal transduction system"/>
    <property type="evidence" value="ECO:0007669"/>
    <property type="project" value="UniProtKB-KW"/>
</dbReference>
<dbReference type="OrthoDB" id="524459at2"/>
<dbReference type="SMART" id="SM00448">
    <property type="entry name" value="REC"/>
    <property type="match status" value="1"/>
</dbReference>
<dbReference type="PIRSF" id="PIRSF005897">
    <property type="entry name" value="RR_PatA"/>
    <property type="match status" value="1"/>
</dbReference>
<accession>A0A0M4SRB5</accession>
<dbReference type="STRING" id="224013.ACX27_11135"/>
<dbReference type="InterPro" id="IPR025497">
    <property type="entry name" value="PatA-like_N"/>
</dbReference>
<evidence type="ECO:0000256" key="3">
    <source>
        <dbReference type="PROSITE-ProRule" id="PRU00169"/>
    </source>
</evidence>
<evidence type="ECO:0000256" key="4">
    <source>
        <dbReference type="SAM" id="MobiDB-lite"/>
    </source>
</evidence>
<comment type="induction">
    <text evidence="2">By nitrogen starvation.</text>
</comment>
<comment type="subcellular location">
    <subcellularLocation>
        <location evidence="2">Cell septum</location>
    </subcellularLocation>
</comment>
<sequence>MTHPELMVSNNIIHEFRTCTQLQYNGQLNIKSAKGHHWSFYYRLGRIVWAAGGTHPFRRWRRYMAQYCPQIDVEKIQFRQQDFAVYYWDYRLLEILYKRQKIHREQIQAIVENTITELLFDLAQHTDFVAFSCDRNQDTILETPMSFTSADLSVKQMQDSWKSWSEAGLANFSPDLAPILRRPEQLQQQVSPSVYNNFVTLMNGKQTLRDLAAKMKQNVLPVTRSLLPYILKGIVELIEVPDLPLLSTEGENNSTSMQPKNSHIPLVACVDDSPQVCKILEEIVTANGLRFIKIQDPIQALPTLIQHKPDLIFLDLIMPVASGYEICTQLRRVSAFANTPVIILTGNDGLLDRVRAKVVGSTDFLTKPVAADKVMSVIRKYLQVQKPANVTPPKSQSNSNLEMSLGH</sequence>
<dbReference type="GO" id="GO:0043158">
    <property type="term" value="P:heterocyst development"/>
    <property type="evidence" value="ECO:0007669"/>
    <property type="project" value="UniProtKB-KW"/>
</dbReference>
<name>A0A0M4SRB5_9NOSO</name>
<dbReference type="PANTHER" id="PTHR44591:SF23">
    <property type="entry name" value="CHEY SUBFAMILY"/>
    <property type="match status" value="1"/>
</dbReference>
<dbReference type="InterPro" id="IPR001789">
    <property type="entry name" value="Sig_transdc_resp-reg_receiver"/>
</dbReference>
<evidence type="ECO:0000256" key="1">
    <source>
        <dbReference type="ARBA" id="ARBA00022553"/>
    </source>
</evidence>
<gene>
    <name evidence="6" type="ORF">ACX27_11135</name>
</gene>
<dbReference type="SUPFAM" id="SSF52172">
    <property type="entry name" value="CheY-like"/>
    <property type="match status" value="1"/>
</dbReference>
<dbReference type="PROSITE" id="PS50110">
    <property type="entry name" value="RESPONSE_REGULATORY"/>
    <property type="match status" value="1"/>
</dbReference>
<dbReference type="AlphaFoldDB" id="A0A0M4SRB5"/>